<dbReference type="Pfam" id="PF02780">
    <property type="entry name" value="Transketolase_C"/>
    <property type="match status" value="1"/>
</dbReference>
<feature type="transmembrane region" description="Helical" evidence="4">
    <location>
        <begin position="63"/>
        <end position="86"/>
    </location>
</feature>
<dbReference type="InterPro" id="IPR033248">
    <property type="entry name" value="Transketolase_C"/>
</dbReference>
<evidence type="ECO:0000313" key="6">
    <source>
        <dbReference type="EMBL" id="AWB09780.1"/>
    </source>
</evidence>
<dbReference type="InterPro" id="IPR005475">
    <property type="entry name" value="Transketolase-like_Pyr-bd"/>
</dbReference>
<organism evidence="6 7">
    <name type="scientific">Thermodesulfobium acidiphilum</name>
    <dbReference type="NCBI Taxonomy" id="1794699"/>
    <lineage>
        <taxon>Bacteria</taxon>
        <taxon>Pseudomonadati</taxon>
        <taxon>Thermodesulfobiota</taxon>
        <taxon>Thermodesulfobiia</taxon>
        <taxon>Thermodesulfobiales</taxon>
        <taxon>Thermodesulfobiaceae</taxon>
        <taxon>Thermodesulfobium</taxon>
    </lineage>
</organism>
<keyword evidence="4" id="KW-0812">Transmembrane</keyword>
<dbReference type="Pfam" id="PF02779">
    <property type="entry name" value="Transket_pyr"/>
    <property type="match status" value="1"/>
</dbReference>
<keyword evidence="4" id="KW-0472">Membrane</keyword>
<dbReference type="SUPFAM" id="SSF52518">
    <property type="entry name" value="Thiamin diphosphate-binding fold (THDP-binding)"/>
    <property type="match status" value="1"/>
</dbReference>
<keyword evidence="4" id="KW-1133">Transmembrane helix</keyword>
<evidence type="ECO:0000256" key="2">
    <source>
        <dbReference type="ARBA" id="ARBA00007131"/>
    </source>
</evidence>
<feature type="domain" description="Transketolase-like pyrimidine-binding" evidence="5">
    <location>
        <begin position="9"/>
        <end position="174"/>
    </location>
</feature>
<evidence type="ECO:0000256" key="1">
    <source>
        <dbReference type="ARBA" id="ARBA00001964"/>
    </source>
</evidence>
<dbReference type="AlphaFoldDB" id="A0A2R4VZB3"/>
<gene>
    <name evidence="6" type="ORF">TDSAC_0404</name>
</gene>
<dbReference type="SMART" id="SM00861">
    <property type="entry name" value="Transket_pyr"/>
    <property type="match status" value="1"/>
</dbReference>
<dbReference type="FunFam" id="3.40.50.970:FF:000129">
    <property type="entry name" value="Transketolase"/>
    <property type="match status" value="1"/>
</dbReference>
<comment type="cofactor">
    <cofactor evidence="1">
        <name>thiamine diphosphate</name>
        <dbReference type="ChEBI" id="CHEBI:58937"/>
    </cofactor>
</comment>
<comment type="similarity">
    <text evidence="2">Belongs to the transketolase family.</text>
</comment>
<reference evidence="6 7" key="1">
    <citation type="submission" date="2017-04" db="EMBL/GenBank/DDBJ databases">
        <title>Genomic insights into metabolism of Thermodesulfobium acidiphilum.</title>
        <authorList>
            <person name="Toshchakov S.V."/>
            <person name="Frolov E.N."/>
            <person name="Kublanov I.V."/>
            <person name="Samarov N.I."/>
            <person name="Novikov A."/>
            <person name="Lebedinsky A.V."/>
            <person name="Bonch-Osmolovskaya E.A."/>
            <person name="Chernyh N.A."/>
        </authorList>
    </citation>
    <scope>NUCLEOTIDE SEQUENCE [LARGE SCALE GENOMIC DNA]</scope>
    <source>
        <strain evidence="6 7">3127-1</strain>
    </source>
</reference>
<dbReference type="Gene3D" id="3.40.50.920">
    <property type="match status" value="1"/>
</dbReference>
<keyword evidence="7" id="KW-1185">Reference proteome</keyword>
<proteinExistence type="inferred from homology"/>
<evidence type="ECO:0000256" key="4">
    <source>
        <dbReference type="SAM" id="Phobius"/>
    </source>
</evidence>
<dbReference type="PANTHER" id="PTHR43825:SF1">
    <property type="entry name" value="TRANSKETOLASE-LIKE PYRIMIDINE-BINDING DOMAIN-CONTAINING PROTEIN"/>
    <property type="match status" value="1"/>
</dbReference>
<dbReference type="EMBL" id="CP020921">
    <property type="protein sequence ID" value="AWB09780.1"/>
    <property type="molecule type" value="Genomic_DNA"/>
</dbReference>
<keyword evidence="3" id="KW-0786">Thiamine pyrophosphate</keyword>
<evidence type="ECO:0000259" key="5">
    <source>
        <dbReference type="SMART" id="SM00861"/>
    </source>
</evidence>
<dbReference type="InterPro" id="IPR029061">
    <property type="entry name" value="THDP-binding"/>
</dbReference>
<dbReference type="Proteomes" id="UP000244792">
    <property type="component" value="Chromosome"/>
</dbReference>
<accession>A0A2R4VZB3</accession>
<dbReference type="Gene3D" id="3.40.50.970">
    <property type="match status" value="1"/>
</dbReference>
<dbReference type="SUPFAM" id="SSF52922">
    <property type="entry name" value="TK C-terminal domain-like"/>
    <property type="match status" value="1"/>
</dbReference>
<dbReference type="InterPro" id="IPR051157">
    <property type="entry name" value="PDH/Transketolase"/>
</dbReference>
<evidence type="ECO:0000256" key="3">
    <source>
        <dbReference type="ARBA" id="ARBA00023052"/>
    </source>
</evidence>
<sequence>MAIVSDREIATREAYGKALVELGRQNNNVVVLDADLAKSTQTIKFAKEFPDRFFDVGIAEANMIGIGAGLAACGMVVFCSSFAIFATQRVLNQIFQSVAYPGLNVKIAASHAGISVGEDGATHQSVDDISIMRSIPNMTIVVPADAHEAYEATFAAANFEGPVYLRLSRMATPVVTPPGKPFEIGKAIVLREGKDITIAACGIMVYEALGAAERLSGLGVEAEVINYNTIKPFDKDTLVDSLIKTRAVLSVEEHSIIGGLGSAIAECVAEEFPVAMARVGIRDQFGQSGKSLDLLKHYQLTSEDIAKEALKLLETKRKANEIYEISASTKSNFEPLGPEVEGGMSDEGSN</sequence>
<dbReference type="CDD" id="cd07033">
    <property type="entry name" value="TPP_PYR_DXS_TK_like"/>
    <property type="match status" value="1"/>
</dbReference>
<dbReference type="PANTHER" id="PTHR43825">
    <property type="entry name" value="PYRUVATE DEHYDROGENASE E1 COMPONENT"/>
    <property type="match status" value="1"/>
</dbReference>
<name>A0A2R4VZB3_THEAF</name>
<dbReference type="KEGG" id="taci:TDSAC_0404"/>
<dbReference type="InterPro" id="IPR009014">
    <property type="entry name" value="Transketo_C/PFOR_II"/>
</dbReference>
<protein>
    <submittedName>
        <fullName evidence="6">Transketolase subunit B</fullName>
    </submittedName>
</protein>
<evidence type="ECO:0000313" key="7">
    <source>
        <dbReference type="Proteomes" id="UP000244792"/>
    </source>
</evidence>